<name>A0A2I4AHR0_AUSLI</name>
<proteinExistence type="predicted"/>
<dbReference type="Proteomes" id="UP000192220">
    <property type="component" value="Unplaced"/>
</dbReference>
<sequence length="319" mass="36076">MADDQNPTSPPPVTKLEQTTVATPGGRRMVVCGVSEALEVLTKPTAPGFLEHADKWDIDTLNDQLTLIANEVERKEKPKNNPERLTRIACLLRVRLGRESVVVRNLHKQLQAERDANKNRDDTLATADADEIRELREENSSLRERIEKEAEQCENLRSDLDLASYGLQQAKNELENQMHMNAIKNLELQIAQNELQQKKEELKQMSEILQKERDAHAEFQAKIQEYTKSLELQAPTLRGQQAQTGGFQAASTPRTDPPPLPPIIHTGSQDPGDQEEDLEDFPPPPPPVFEDQTDPPQLGKQRESVSEGRSRYHRPPSDR</sequence>
<gene>
    <name evidence="4" type="primary">LOC106510837</name>
</gene>
<dbReference type="InParanoid" id="A0A2I4AHR0"/>
<keyword evidence="1" id="KW-0175">Coiled coil</keyword>
<evidence type="ECO:0000256" key="2">
    <source>
        <dbReference type="SAM" id="MobiDB-lite"/>
    </source>
</evidence>
<feature type="compositionally biased region" description="Basic and acidic residues" evidence="2">
    <location>
        <begin position="300"/>
        <end position="319"/>
    </location>
</feature>
<dbReference type="GeneID" id="106510837"/>
<organism evidence="3 4">
    <name type="scientific">Austrofundulus limnaeus</name>
    <name type="common">Annual killifish</name>
    <dbReference type="NCBI Taxonomy" id="52670"/>
    <lineage>
        <taxon>Eukaryota</taxon>
        <taxon>Metazoa</taxon>
        <taxon>Chordata</taxon>
        <taxon>Craniata</taxon>
        <taxon>Vertebrata</taxon>
        <taxon>Euteleostomi</taxon>
        <taxon>Actinopterygii</taxon>
        <taxon>Neopterygii</taxon>
        <taxon>Teleostei</taxon>
        <taxon>Neoteleostei</taxon>
        <taxon>Acanthomorphata</taxon>
        <taxon>Ovalentaria</taxon>
        <taxon>Atherinomorphae</taxon>
        <taxon>Cyprinodontiformes</taxon>
        <taxon>Rivulidae</taxon>
        <taxon>Austrofundulus</taxon>
    </lineage>
</organism>
<feature type="region of interest" description="Disordered" evidence="2">
    <location>
        <begin position="240"/>
        <end position="319"/>
    </location>
</feature>
<feature type="coiled-coil region" evidence="1">
    <location>
        <begin position="125"/>
        <end position="229"/>
    </location>
</feature>
<feature type="compositionally biased region" description="Low complexity" evidence="2">
    <location>
        <begin position="240"/>
        <end position="250"/>
    </location>
</feature>
<evidence type="ECO:0000313" key="4">
    <source>
        <dbReference type="RefSeq" id="XP_013855017.1"/>
    </source>
</evidence>
<protein>
    <submittedName>
        <fullName evidence="4">Ezrin</fullName>
    </submittedName>
</protein>
<accession>A0A2I4AHR0</accession>
<keyword evidence="3" id="KW-1185">Reference proteome</keyword>
<evidence type="ECO:0000256" key="1">
    <source>
        <dbReference type="SAM" id="Coils"/>
    </source>
</evidence>
<feature type="non-terminal residue" evidence="4">
    <location>
        <position position="319"/>
    </location>
</feature>
<evidence type="ECO:0000313" key="3">
    <source>
        <dbReference type="Proteomes" id="UP000192220"/>
    </source>
</evidence>
<dbReference type="RefSeq" id="XP_013855017.1">
    <property type="nucleotide sequence ID" value="XM_013999563.1"/>
</dbReference>
<dbReference type="KEGG" id="alim:106510837"/>
<dbReference type="AlphaFoldDB" id="A0A2I4AHR0"/>
<reference evidence="4" key="1">
    <citation type="submission" date="2025-08" db="UniProtKB">
        <authorList>
            <consortium name="RefSeq"/>
        </authorList>
    </citation>
    <scope>IDENTIFICATION</scope>
</reference>